<keyword evidence="1" id="KW-1133">Transmembrane helix</keyword>
<proteinExistence type="predicted"/>
<gene>
    <name evidence="3" type="ORF">H9742_11915</name>
</gene>
<dbReference type="Pfam" id="PF13847">
    <property type="entry name" value="Methyltransf_31"/>
    <property type="match status" value="1"/>
</dbReference>
<evidence type="ECO:0000313" key="4">
    <source>
        <dbReference type="Proteomes" id="UP000824265"/>
    </source>
</evidence>
<dbReference type="PANTHER" id="PTHR45277:SF1">
    <property type="entry name" value="EXPRESSED PROTEIN"/>
    <property type="match status" value="1"/>
</dbReference>
<evidence type="ECO:0000313" key="3">
    <source>
        <dbReference type="EMBL" id="HIW82200.1"/>
    </source>
</evidence>
<sequence length="261" mass="29090">MGNKNTNYGNWVPAAMMKTCGVAIAVVSLLTVVCIALQFKIPAVMLGILLIVMILFTLYMKKCRDIFDFNKGGMMGKVHQYLVDHMKWDGDGTLLDIGCGAGALTIRCAKAYPNANLIGMDYWGAEWSYAKEQCENNAEAEGVADRIKFRKGDAGNMEFATESFDVAVSNFVFHEVRSQSDKRQVVREALRVVKKGGSFAFQDMFEQKALYGDMNAFIEELKAEGIAEIHYIGNVEKEEFIPKFVTAPWMIKGVGLIYGKK</sequence>
<dbReference type="InterPro" id="IPR029063">
    <property type="entry name" value="SAM-dependent_MTases_sf"/>
</dbReference>
<comment type="caution">
    <text evidence="3">The sequence shown here is derived from an EMBL/GenBank/DDBJ whole genome shotgun (WGS) entry which is preliminary data.</text>
</comment>
<dbReference type="SUPFAM" id="SSF53335">
    <property type="entry name" value="S-adenosyl-L-methionine-dependent methyltransferases"/>
    <property type="match status" value="1"/>
</dbReference>
<dbReference type="AlphaFoldDB" id="A0A9D1UD82"/>
<reference evidence="3" key="1">
    <citation type="journal article" date="2021" name="PeerJ">
        <title>Extensive microbial diversity within the chicken gut microbiome revealed by metagenomics and culture.</title>
        <authorList>
            <person name="Gilroy R."/>
            <person name="Ravi A."/>
            <person name="Getino M."/>
            <person name="Pursley I."/>
            <person name="Horton D.L."/>
            <person name="Alikhan N.F."/>
            <person name="Baker D."/>
            <person name="Gharbi K."/>
            <person name="Hall N."/>
            <person name="Watson M."/>
            <person name="Adriaenssens E.M."/>
            <person name="Foster-Nyarko E."/>
            <person name="Jarju S."/>
            <person name="Secka A."/>
            <person name="Antonio M."/>
            <person name="Oren A."/>
            <person name="Chaudhuri R.R."/>
            <person name="La Ragione R."/>
            <person name="Hildebrand F."/>
            <person name="Pallen M.J."/>
        </authorList>
    </citation>
    <scope>NUCLEOTIDE SEQUENCE</scope>
    <source>
        <strain evidence="3">CHK195-6426</strain>
    </source>
</reference>
<keyword evidence="3" id="KW-0489">Methyltransferase</keyword>
<dbReference type="Gene3D" id="3.40.50.150">
    <property type="entry name" value="Vaccinia Virus protein VP39"/>
    <property type="match status" value="1"/>
</dbReference>
<feature type="domain" description="Methyltransferase" evidence="2">
    <location>
        <begin position="92"/>
        <end position="211"/>
    </location>
</feature>
<feature type="transmembrane region" description="Helical" evidence="1">
    <location>
        <begin position="43"/>
        <end position="60"/>
    </location>
</feature>
<feature type="transmembrane region" description="Helical" evidence="1">
    <location>
        <begin position="15"/>
        <end position="36"/>
    </location>
</feature>
<accession>A0A9D1UD82</accession>
<dbReference type="EMBL" id="DXGH01000065">
    <property type="protein sequence ID" value="HIW82200.1"/>
    <property type="molecule type" value="Genomic_DNA"/>
</dbReference>
<dbReference type="InterPro" id="IPR025714">
    <property type="entry name" value="Methyltranfer_dom"/>
</dbReference>
<keyword evidence="3" id="KW-0808">Transferase</keyword>
<evidence type="ECO:0000256" key="1">
    <source>
        <dbReference type="SAM" id="Phobius"/>
    </source>
</evidence>
<keyword evidence="1" id="KW-0472">Membrane</keyword>
<protein>
    <submittedName>
        <fullName evidence="3">Class I SAM-dependent methyltransferase</fullName>
    </submittedName>
</protein>
<organism evidence="3 4">
    <name type="scientific">Candidatus Acetatifactor stercoripullorum</name>
    <dbReference type="NCBI Taxonomy" id="2838414"/>
    <lineage>
        <taxon>Bacteria</taxon>
        <taxon>Bacillati</taxon>
        <taxon>Bacillota</taxon>
        <taxon>Clostridia</taxon>
        <taxon>Lachnospirales</taxon>
        <taxon>Lachnospiraceae</taxon>
        <taxon>Acetatifactor</taxon>
    </lineage>
</organism>
<reference evidence="3" key="2">
    <citation type="submission" date="2021-04" db="EMBL/GenBank/DDBJ databases">
        <authorList>
            <person name="Gilroy R."/>
        </authorList>
    </citation>
    <scope>NUCLEOTIDE SEQUENCE</scope>
    <source>
        <strain evidence="3">CHK195-6426</strain>
    </source>
</reference>
<dbReference type="GO" id="GO:0032259">
    <property type="term" value="P:methylation"/>
    <property type="evidence" value="ECO:0007669"/>
    <property type="project" value="UniProtKB-KW"/>
</dbReference>
<dbReference type="PANTHER" id="PTHR45277">
    <property type="entry name" value="EXPRESSED PROTEIN"/>
    <property type="match status" value="1"/>
</dbReference>
<dbReference type="GO" id="GO:0008168">
    <property type="term" value="F:methyltransferase activity"/>
    <property type="evidence" value="ECO:0007669"/>
    <property type="project" value="UniProtKB-KW"/>
</dbReference>
<dbReference type="CDD" id="cd02440">
    <property type="entry name" value="AdoMet_MTases"/>
    <property type="match status" value="1"/>
</dbReference>
<keyword evidence="1" id="KW-0812">Transmembrane</keyword>
<dbReference type="Proteomes" id="UP000824265">
    <property type="component" value="Unassembled WGS sequence"/>
</dbReference>
<evidence type="ECO:0000259" key="2">
    <source>
        <dbReference type="Pfam" id="PF13847"/>
    </source>
</evidence>
<name>A0A9D1UD82_9FIRM</name>